<evidence type="ECO:0000256" key="5">
    <source>
        <dbReference type="ARBA" id="ARBA00023315"/>
    </source>
</evidence>
<dbReference type="Pfam" id="PF02388">
    <property type="entry name" value="FemAB"/>
    <property type="match status" value="1"/>
</dbReference>
<dbReference type="Proteomes" id="UP000321085">
    <property type="component" value="Unassembled WGS sequence"/>
</dbReference>
<dbReference type="PANTHER" id="PTHR36174:SF1">
    <property type="entry name" value="LIPID II:GLYCINE GLYCYLTRANSFERASE"/>
    <property type="match status" value="1"/>
</dbReference>
<dbReference type="EMBL" id="BJYU01000226">
    <property type="protein sequence ID" value="GEO18679.1"/>
    <property type="molecule type" value="Genomic_DNA"/>
</dbReference>
<dbReference type="GO" id="GO:0009252">
    <property type="term" value="P:peptidoglycan biosynthetic process"/>
    <property type="evidence" value="ECO:0007669"/>
    <property type="project" value="UniProtKB-KW"/>
</dbReference>
<accession>A0A512C388</accession>
<dbReference type="InterPro" id="IPR003447">
    <property type="entry name" value="FEMABX"/>
</dbReference>
<keyword evidence="3" id="KW-0133">Cell shape</keyword>
<comment type="similarity">
    <text evidence="1">Belongs to the FemABX family.</text>
</comment>
<dbReference type="InterPro" id="IPR050644">
    <property type="entry name" value="PG_Glycine_Bridge_Synth"/>
</dbReference>
<keyword evidence="2" id="KW-0808">Transferase</keyword>
<evidence type="ECO:0000256" key="4">
    <source>
        <dbReference type="ARBA" id="ARBA00022984"/>
    </source>
</evidence>
<keyword evidence="5" id="KW-0012">Acyltransferase</keyword>
<gene>
    <name evidence="7" type="ORF">MAE02_63750</name>
</gene>
<evidence type="ECO:0000256" key="6">
    <source>
        <dbReference type="ARBA" id="ARBA00023316"/>
    </source>
</evidence>
<organism evidence="7 8">
    <name type="scientific">Microvirga aerophila</name>
    <dbReference type="NCBI Taxonomy" id="670291"/>
    <lineage>
        <taxon>Bacteria</taxon>
        <taxon>Pseudomonadati</taxon>
        <taxon>Pseudomonadota</taxon>
        <taxon>Alphaproteobacteria</taxon>
        <taxon>Hyphomicrobiales</taxon>
        <taxon>Methylobacteriaceae</taxon>
        <taxon>Microvirga</taxon>
    </lineage>
</organism>
<evidence type="ECO:0000256" key="3">
    <source>
        <dbReference type="ARBA" id="ARBA00022960"/>
    </source>
</evidence>
<evidence type="ECO:0000313" key="7">
    <source>
        <dbReference type="EMBL" id="GEO18679.1"/>
    </source>
</evidence>
<reference evidence="7 8" key="1">
    <citation type="submission" date="2019-07" db="EMBL/GenBank/DDBJ databases">
        <title>Whole genome shotgun sequence of Microvirga aerophila NBRC 106136.</title>
        <authorList>
            <person name="Hosoyama A."/>
            <person name="Uohara A."/>
            <person name="Ohji S."/>
            <person name="Ichikawa N."/>
        </authorList>
    </citation>
    <scope>NUCLEOTIDE SEQUENCE [LARGE SCALE GENOMIC DNA]</scope>
    <source>
        <strain evidence="7 8">NBRC 106136</strain>
    </source>
</reference>
<comment type="caution">
    <text evidence="7">The sequence shown here is derived from an EMBL/GenBank/DDBJ whole genome shotgun (WGS) entry which is preliminary data.</text>
</comment>
<dbReference type="PANTHER" id="PTHR36174">
    <property type="entry name" value="LIPID II:GLYCINE GLYCYLTRANSFERASE"/>
    <property type="match status" value="1"/>
</dbReference>
<proteinExistence type="inferred from homology"/>
<sequence length="163" mass="18623">MLVVEDISQQGINDFLSIYQETFARKGKRGRSPGYFHTLIPLLLAAERGSIFFAEYQGMRVATALVVFSGRTATYYYGGSRTVHRNVMAPYLLHFEIMRKAKGLGYQTYDLFGVTPQDGSNDGWTDISVFKRKFGGRELRLVPSLEYIYDSTAYQEWKASEEE</sequence>
<dbReference type="SUPFAM" id="SSF55729">
    <property type="entry name" value="Acyl-CoA N-acyltransferases (Nat)"/>
    <property type="match status" value="1"/>
</dbReference>
<dbReference type="RefSeq" id="WP_162815936.1">
    <property type="nucleotide sequence ID" value="NZ_BJYU01000226.1"/>
</dbReference>
<dbReference type="AlphaFoldDB" id="A0A512C388"/>
<protein>
    <recommendedName>
        <fullName evidence="9">BioF2-like acetyltransferase domain-containing protein</fullName>
    </recommendedName>
</protein>
<evidence type="ECO:0000256" key="2">
    <source>
        <dbReference type="ARBA" id="ARBA00022679"/>
    </source>
</evidence>
<evidence type="ECO:0000313" key="8">
    <source>
        <dbReference type="Proteomes" id="UP000321085"/>
    </source>
</evidence>
<keyword evidence="6" id="KW-0961">Cell wall biogenesis/degradation</keyword>
<dbReference type="InterPro" id="IPR016181">
    <property type="entry name" value="Acyl_CoA_acyltransferase"/>
</dbReference>
<keyword evidence="8" id="KW-1185">Reference proteome</keyword>
<dbReference type="PROSITE" id="PS51191">
    <property type="entry name" value="FEMABX"/>
    <property type="match status" value="1"/>
</dbReference>
<dbReference type="GO" id="GO:0016755">
    <property type="term" value="F:aminoacyltransferase activity"/>
    <property type="evidence" value="ECO:0007669"/>
    <property type="project" value="InterPro"/>
</dbReference>
<dbReference type="GO" id="GO:0071555">
    <property type="term" value="P:cell wall organization"/>
    <property type="evidence" value="ECO:0007669"/>
    <property type="project" value="UniProtKB-KW"/>
</dbReference>
<dbReference type="Gene3D" id="3.40.630.30">
    <property type="match status" value="1"/>
</dbReference>
<evidence type="ECO:0000256" key="1">
    <source>
        <dbReference type="ARBA" id="ARBA00009943"/>
    </source>
</evidence>
<evidence type="ECO:0008006" key="9">
    <source>
        <dbReference type="Google" id="ProtNLM"/>
    </source>
</evidence>
<name>A0A512C388_9HYPH</name>
<dbReference type="GO" id="GO:0008360">
    <property type="term" value="P:regulation of cell shape"/>
    <property type="evidence" value="ECO:0007669"/>
    <property type="project" value="UniProtKB-KW"/>
</dbReference>
<keyword evidence="4" id="KW-0573">Peptidoglycan synthesis</keyword>